<dbReference type="NCBIfam" id="TIGR03172">
    <property type="entry name" value="selenium cofactor biosynthesis protein YqeC"/>
    <property type="match status" value="1"/>
</dbReference>
<keyword evidence="2" id="KW-1185">Reference proteome</keyword>
<name>A0A3G2RAP7_9FIRM</name>
<dbReference type="EMBL" id="CP033169">
    <property type="protein sequence ID" value="AYO31817.1"/>
    <property type="molecule type" value="Genomic_DNA"/>
</dbReference>
<proteinExistence type="predicted"/>
<protein>
    <submittedName>
        <fullName evidence="1">Putative selenium-dependent hydroxylase accessory protein YqeC</fullName>
    </submittedName>
</protein>
<dbReference type="AlphaFoldDB" id="A0A3G2RAP7"/>
<dbReference type="KEGG" id="bacg:D2962_15485"/>
<accession>A0A3G2RAP7</accession>
<gene>
    <name evidence="1" type="primary">yqeC</name>
    <name evidence="1" type="ORF">D2962_15485</name>
</gene>
<reference evidence="1 2" key="1">
    <citation type="submission" date="2018-10" db="EMBL/GenBank/DDBJ databases">
        <authorList>
            <person name="Zhang X."/>
        </authorList>
    </citation>
    <scope>NUCLEOTIDE SEQUENCE [LARGE SCALE GENOMIC DNA]</scope>
    <source>
        <strain evidence="1 2">SK-G1</strain>
    </source>
</reference>
<dbReference type="RefSeq" id="WP_122015507.1">
    <property type="nucleotide sequence ID" value="NZ_CP033169.1"/>
</dbReference>
<evidence type="ECO:0000313" key="2">
    <source>
        <dbReference type="Proteomes" id="UP000280960"/>
    </source>
</evidence>
<evidence type="ECO:0000313" key="1">
    <source>
        <dbReference type="EMBL" id="AYO31817.1"/>
    </source>
</evidence>
<organism evidence="1 2">
    <name type="scientific">Biomaibacter acetigenes</name>
    <dbReference type="NCBI Taxonomy" id="2316383"/>
    <lineage>
        <taxon>Bacteria</taxon>
        <taxon>Bacillati</taxon>
        <taxon>Bacillota</taxon>
        <taxon>Clostridia</taxon>
        <taxon>Thermosediminibacterales</taxon>
        <taxon>Tepidanaerobacteraceae</taxon>
        <taxon>Biomaibacter</taxon>
    </lineage>
</organism>
<dbReference type="Pfam" id="PF19842">
    <property type="entry name" value="YqeC"/>
    <property type="match status" value="1"/>
</dbReference>
<dbReference type="Proteomes" id="UP000280960">
    <property type="component" value="Chromosome"/>
</dbReference>
<dbReference type="InterPro" id="IPR017587">
    <property type="entry name" value="YqeC"/>
</dbReference>
<sequence length="276" mass="30138">MDIVEACELKDREMIAVVGAGGKTALIFRLARELSRAGNKVLISTTTRMFKPLSEQGGPLILDNNPFSAKEKICKAFGQTNMVTLAEQLIEGDKIKGVLSEVLDELFEEGACSYILVEADGSRRKPIKAPGPHEPVVPQKATQVFGVIGMDAIGRTLDEKTVHRPELLSEITGTSMGSMIDCEIIARLILSPRGLFKNAGLFSKKILVLNKAEDFILLDKARQIASKVRTKLAEALRGDAGKCCEKEGDSSQKSKLFIGKILITSLLEEDPIIEIW</sequence>